<organism evidence="1 2">
    <name type="scientific">Loxostege sticticalis</name>
    <name type="common">Beet webworm moth</name>
    <dbReference type="NCBI Taxonomy" id="481309"/>
    <lineage>
        <taxon>Eukaryota</taxon>
        <taxon>Metazoa</taxon>
        <taxon>Ecdysozoa</taxon>
        <taxon>Arthropoda</taxon>
        <taxon>Hexapoda</taxon>
        <taxon>Insecta</taxon>
        <taxon>Pterygota</taxon>
        <taxon>Neoptera</taxon>
        <taxon>Endopterygota</taxon>
        <taxon>Lepidoptera</taxon>
        <taxon>Glossata</taxon>
        <taxon>Ditrysia</taxon>
        <taxon>Pyraloidea</taxon>
        <taxon>Crambidae</taxon>
        <taxon>Pyraustinae</taxon>
        <taxon>Loxostege</taxon>
    </lineage>
</organism>
<accession>A0ABD0TJR1</accession>
<gene>
    <name evidence="1" type="ORF">ABMA28_013817</name>
</gene>
<dbReference type="Proteomes" id="UP001549921">
    <property type="component" value="Unassembled WGS sequence"/>
</dbReference>
<name>A0ABD0TJR1_LOXSC</name>
<comment type="caution">
    <text evidence="1">The sequence shown here is derived from an EMBL/GenBank/DDBJ whole genome shotgun (WGS) entry which is preliminary data.</text>
</comment>
<dbReference type="EMBL" id="JBEDNZ010000004">
    <property type="protein sequence ID" value="KAL0849551.1"/>
    <property type="molecule type" value="Genomic_DNA"/>
</dbReference>
<sequence>MNDINAIVHVANNSDPERRRNLYRQRINPFDLRNLNFKIKYRIDKDTVRTIINLVKNDLIHSTRGSCTCPHMVQQVPVTAQLTTENRSIYLTRVHAETRFHIACESRNVLTLAKPLTVGANIAAFLQIGTKI</sequence>
<evidence type="ECO:0000313" key="2">
    <source>
        <dbReference type="Proteomes" id="UP001549921"/>
    </source>
</evidence>
<evidence type="ECO:0000313" key="1">
    <source>
        <dbReference type="EMBL" id="KAL0849551.1"/>
    </source>
</evidence>
<proteinExistence type="predicted"/>
<protein>
    <submittedName>
        <fullName evidence="1">Uncharacterized protein</fullName>
    </submittedName>
</protein>
<reference evidence="1 2" key="1">
    <citation type="submission" date="2024-06" db="EMBL/GenBank/DDBJ databases">
        <title>A chromosome-level genome assembly of beet webworm, Loxostege sticticalis.</title>
        <authorList>
            <person name="Zhang Y."/>
        </authorList>
    </citation>
    <scope>NUCLEOTIDE SEQUENCE [LARGE SCALE GENOMIC DNA]</scope>
    <source>
        <strain evidence="1">AQ028</strain>
        <tissue evidence="1">Male pupae</tissue>
    </source>
</reference>
<dbReference type="AlphaFoldDB" id="A0ABD0TJR1"/>